<evidence type="ECO:0000256" key="12">
    <source>
        <dbReference type="ARBA" id="ARBA00037975"/>
    </source>
</evidence>
<gene>
    <name evidence="15" type="ORF">D3P05_09580</name>
</gene>
<feature type="transmembrane region" description="Helical" evidence="13">
    <location>
        <begin position="45"/>
        <end position="67"/>
    </location>
</feature>
<dbReference type="InterPro" id="IPR016174">
    <property type="entry name" value="Di-haem_cyt_TM"/>
</dbReference>
<keyword evidence="11 13" id="KW-0472">Membrane</keyword>
<organism evidence="15 16">
    <name type="scientific">Paracoccus siganidrum</name>
    <dbReference type="NCBI Taxonomy" id="1276757"/>
    <lineage>
        <taxon>Bacteria</taxon>
        <taxon>Pseudomonadati</taxon>
        <taxon>Pseudomonadota</taxon>
        <taxon>Alphaproteobacteria</taxon>
        <taxon>Rhodobacterales</taxon>
        <taxon>Paracoccaceae</taxon>
        <taxon>Paracoccus</taxon>
    </lineage>
</organism>
<feature type="transmembrane region" description="Helical" evidence="13">
    <location>
        <begin position="14"/>
        <end position="33"/>
    </location>
</feature>
<dbReference type="SUPFAM" id="SSF81342">
    <property type="entry name" value="Transmembrane di-heme cytochromes"/>
    <property type="match status" value="1"/>
</dbReference>
<dbReference type="PANTHER" id="PTHR30529">
    <property type="entry name" value="CYTOCHROME B561"/>
    <property type="match status" value="1"/>
</dbReference>
<dbReference type="Proteomes" id="UP000283587">
    <property type="component" value="Unassembled WGS sequence"/>
</dbReference>
<keyword evidence="3" id="KW-0813">Transport</keyword>
<evidence type="ECO:0000256" key="13">
    <source>
        <dbReference type="SAM" id="Phobius"/>
    </source>
</evidence>
<keyword evidence="4" id="KW-1003">Cell membrane</keyword>
<dbReference type="OrthoDB" id="8156287at2"/>
<keyword evidence="8" id="KW-0249">Electron transport</keyword>
<dbReference type="InterPro" id="IPR052168">
    <property type="entry name" value="Cytochrome_b561_oxidase"/>
</dbReference>
<evidence type="ECO:0000256" key="4">
    <source>
        <dbReference type="ARBA" id="ARBA00022475"/>
    </source>
</evidence>
<evidence type="ECO:0000256" key="6">
    <source>
        <dbReference type="ARBA" id="ARBA00022692"/>
    </source>
</evidence>
<dbReference type="AlphaFoldDB" id="A0A419A7F9"/>
<comment type="subcellular location">
    <subcellularLocation>
        <location evidence="2">Cell membrane</location>
        <topology evidence="2">Multi-pass membrane protein</topology>
    </subcellularLocation>
</comment>
<keyword evidence="9 13" id="KW-1133">Transmembrane helix</keyword>
<evidence type="ECO:0000313" key="16">
    <source>
        <dbReference type="Proteomes" id="UP000283587"/>
    </source>
</evidence>
<dbReference type="GO" id="GO:0009055">
    <property type="term" value="F:electron transfer activity"/>
    <property type="evidence" value="ECO:0007669"/>
    <property type="project" value="InterPro"/>
</dbReference>
<dbReference type="GO" id="GO:0022904">
    <property type="term" value="P:respiratory electron transport chain"/>
    <property type="evidence" value="ECO:0007669"/>
    <property type="project" value="InterPro"/>
</dbReference>
<keyword evidence="6 13" id="KW-0812">Transmembrane</keyword>
<dbReference type="InterPro" id="IPR011577">
    <property type="entry name" value="Cyt_b561_bac/Ni-Hgenase"/>
</dbReference>
<accession>A0A419A7F9</accession>
<proteinExistence type="inferred from homology"/>
<dbReference type="Pfam" id="PF01292">
    <property type="entry name" value="Ni_hydr_CYTB"/>
    <property type="match status" value="1"/>
</dbReference>
<comment type="caution">
    <text evidence="15">The sequence shown here is derived from an EMBL/GenBank/DDBJ whole genome shotgun (WGS) entry which is preliminary data.</text>
</comment>
<feature type="transmembrane region" description="Helical" evidence="13">
    <location>
        <begin position="142"/>
        <end position="168"/>
    </location>
</feature>
<evidence type="ECO:0000256" key="9">
    <source>
        <dbReference type="ARBA" id="ARBA00022989"/>
    </source>
</evidence>
<comment type="cofactor">
    <cofactor evidence="1">
        <name>heme b</name>
        <dbReference type="ChEBI" id="CHEBI:60344"/>
    </cofactor>
</comment>
<keyword evidence="16" id="KW-1185">Reference proteome</keyword>
<sequence length="183" mass="20125">MLDQQPGYRTPARMFHWGIAVAVLLMIPAGLVMTREGLDRGLQDALFVFHKNLGVLLIPVILARLAYRLRHRPPPLPETVPAWQRRIAGLSHAALYLLLIVMPLSGFVRVRAGGFPIELLDFLGVGPWLAKSEPLADSAKLLHATAAALLIALLALHVAAALHHALFLRDGVWSRMWPPRPSG</sequence>
<feature type="domain" description="Cytochrome b561 bacterial/Ni-hydrogenase" evidence="14">
    <location>
        <begin position="8"/>
        <end position="178"/>
    </location>
</feature>
<evidence type="ECO:0000256" key="1">
    <source>
        <dbReference type="ARBA" id="ARBA00001970"/>
    </source>
</evidence>
<keyword evidence="5" id="KW-0349">Heme</keyword>
<reference evidence="16" key="1">
    <citation type="submission" date="2018-09" db="EMBL/GenBank/DDBJ databases">
        <title>Paracoccus onubensis nov. sp. a moderate halophilic bacterium isolated from Gruta de las Maravillas (Aracena, Spain).</title>
        <authorList>
            <person name="Jurado V."/>
            <person name="Gutierrez-Patricio S."/>
            <person name="Gonzalez-Pimentel J.L."/>
            <person name="Miller A.Z."/>
            <person name="Laiz L."/>
            <person name="Saiz-Jimenez C."/>
        </authorList>
    </citation>
    <scope>NUCLEOTIDE SEQUENCE [LARGE SCALE GENOMIC DNA]</scope>
    <source>
        <strain evidence="16">DSM 26381</strain>
    </source>
</reference>
<evidence type="ECO:0000256" key="10">
    <source>
        <dbReference type="ARBA" id="ARBA00023004"/>
    </source>
</evidence>
<comment type="similarity">
    <text evidence="12">Belongs to the cytochrome b561 family.</text>
</comment>
<dbReference type="GO" id="GO:0020037">
    <property type="term" value="F:heme binding"/>
    <property type="evidence" value="ECO:0007669"/>
    <property type="project" value="TreeGrafter"/>
</dbReference>
<dbReference type="GO" id="GO:0005886">
    <property type="term" value="C:plasma membrane"/>
    <property type="evidence" value="ECO:0007669"/>
    <property type="project" value="UniProtKB-SubCell"/>
</dbReference>
<protein>
    <submittedName>
        <fullName evidence="15">Cytochrome b</fullName>
    </submittedName>
</protein>
<evidence type="ECO:0000256" key="7">
    <source>
        <dbReference type="ARBA" id="ARBA00022723"/>
    </source>
</evidence>
<dbReference type="RefSeq" id="WP_119897948.1">
    <property type="nucleotide sequence ID" value="NZ_QNRC01000006.1"/>
</dbReference>
<evidence type="ECO:0000256" key="3">
    <source>
        <dbReference type="ARBA" id="ARBA00022448"/>
    </source>
</evidence>
<evidence type="ECO:0000313" key="15">
    <source>
        <dbReference type="EMBL" id="RJL16516.1"/>
    </source>
</evidence>
<keyword evidence="7" id="KW-0479">Metal-binding</keyword>
<evidence type="ECO:0000256" key="11">
    <source>
        <dbReference type="ARBA" id="ARBA00023136"/>
    </source>
</evidence>
<dbReference type="EMBL" id="QZEW01000033">
    <property type="protein sequence ID" value="RJL16516.1"/>
    <property type="molecule type" value="Genomic_DNA"/>
</dbReference>
<evidence type="ECO:0000256" key="8">
    <source>
        <dbReference type="ARBA" id="ARBA00022982"/>
    </source>
</evidence>
<feature type="transmembrane region" description="Helical" evidence="13">
    <location>
        <begin position="87"/>
        <end position="105"/>
    </location>
</feature>
<name>A0A419A7F9_9RHOB</name>
<evidence type="ECO:0000259" key="14">
    <source>
        <dbReference type="Pfam" id="PF01292"/>
    </source>
</evidence>
<keyword evidence="10" id="KW-0408">Iron</keyword>
<evidence type="ECO:0000256" key="5">
    <source>
        <dbReference type="ARBA" id="ARBA00022617"/>
    </source>
</evidence>
<dbReference type="PANTHER" id="PTHR30529:SF1">
    <property type="entry name" value="CYTOCHROME B561 HOMOLOG 2"/>
    <property type="match status" value="1"/>
</dbReference>
<evidence type="ECO:0000256" key="2">
    <source>
        <dbReference type="ARBA" id="ARBA00004651"/>
    </source>
</evidence>
<dbReference type="GO" id="GO:0046872">
    <property type="term" value="F:metal ion binding"/>
    <property type="evidence" value="ECO:0007669"/>
    <property type="project" value="UniProtKB-KW"/>
</dbReference>
<dbReference type="Gene3D" id="1.20.950.20">
    <property type="entry name" value="Transmembrane di-heme cytochromes, Chain C"/>
    <property type="match status" value="1"/>
</dbReference>